<dbReference type="GO" id="GO:0016491">
    <property type="term" value="F:oxidoreductase activity"/>
    <property type="evidence" value="ECO:0007669"/>
    <property type="project" value="UniProtKB-KW"/>
</dbReference>
<proteinExistence type="predicted"/>
<dbReference type="InterPro" id="IPR002347">
    <property type="entry name" value="SDR_fam"/>
</dbReference>
<dbReference type="PANTHER" id="PTHR43157">
    <property type="entry name" value="PHOSPHATIDYLINOSITOL-GLYCAN BIOSYNTHESIS CLASS F PROTEIN-RELATED"/>
    <property type="match status" value="1"/>
</dbReference>
<gene>
    <name evidence="4" type="ORF">EXIGLDRAFT_836931</name>
</gene>
<dbReference type="FunCoup" id="A0A165HBM6">
    <property type="interactions" value="20"/>
</dbReference>
<dbReference type="OrthoDB" id="191979at2759"/>
<dbReference type="AlphaFoldDB" id="A0A165HBM6"/>
<accession>A0A165HBM6</accession>
<feature type="compositionally biased region" description="Basic and acidic residues" evidence="2">
    <location>
        <begin position="390"/>
        <end position="402"/>
    </location>
</feature>
<sequence length="402" mass="43513">MPIHATSSIVSSYVPSNYYFPAALAFVAIAVLRTFAQGRRTTRERDLHDRTIIITGGFTPLGLTMIQALAERGARVIALTDSPGPAASLVSLIRQRTDNDDIFAEECDLSSRSSIVEFSRQMLTRLDDKARLDAMVFAHEYAHGVDGDAASRATFLLTTLLLPGILVSPADRDIRLVFLVNPFYAAPATREGKRSRRMVILARHLQRVLDAMPSEPPAPPSDDTAPPPPREKTCNIAAVAVSPGISRTDTVAPFLRATHASPRGFSNWGFFIYLLLQPLLRIFAKTPNAAIQSVLHALFAPRSAAPVIGKEEAVEVLVPGALYADCAVVPFPPDADVHDPAKGVAVWEELELALKAWASEEEAQAAATPAGADGSTEESSGSLRKRKNKDAKVRWADETSRT</sequence>
<evidence type="ECO:0000256" key="1">
    <source>
        <dbReference type="ARBA" id="ARBA00023002"/>
    </source>
</evidence>
<evidence type="ECO:0000256" key="2">
    <source>
        <dbReference type="SAM" id="MobiDB-lite"/>
    </source>
</evidence>
<evidence type="ECO:0000313" key="5">
    <source>
        <dbReference type="Proteomes" id="UP000077266"/>
    </source>
</evidence>
<dbReference type="Proteomes" id="UP000077266">
    <property type="component" value="Unassembled WGS sequence"/>
</dbReference>
<dbReference type="SUPFAM" id="SSF51735">
    <property type="entry name" value="NAD(P)-binding Rossmann-fold domains"/>
    <property type="match status" value="1"/>
</dbReference>
<keyword evidence="3" id="KW-0812">Transmembrane</keyword>
<dbReference type="EMBL" id="KV426022">
    <property type="protein sequence ID" value="KZV91725.1"/>
    <property type="molecule type" value="Genomic_DNA"/>
</dbReference>
<dbReference type="Gene3D" id="3.40.50.720">
    <property type="entry name" value="NAD(P)-binding Rossmann-like Domain"/>
    <property type="match status" value="1"/>
</dbReference>
<feature type="region of interest" description="Disordered" evidence="2">
    <location>
        <begin position="211"/>
        <end position="231"/>
    </location>
</feature>
<keyword evidence="3" id="KW-0472">Membrane</keyword>
<dbReference type="InParanoid" id="A0A165HBM6"/>
<feature type="transmembrane region" description="Helical" evidence="3">
    <location>
        <begin position="18"/>
        <end position="36"/>
    </location>
</feature>
<evidence type="ECO:0000313" key="4">
    <source>
        <dbReference type="EMBL" id="KZV91725.1"/>
    </source>
</evidence>
<feature type="region of interest" description="Disordered" evidence="2">
    <location>
        <begin position="363"/>
        <end position="402"/>
    </location>
</feature>
<dbReference type="Pfam" id="PF00106">
    <property type="entry name" value="adh_short"/>
    <property type="match status" value="1"/>
</dbReference>
<evidence type="ECO:0000256" key="3">
    <source>
        <dbReference type="SAM" id="Phobius"/>
    </source>
</evidence>
<keyword evidence="1" id="KW-0560">Oxidoreductase</keyword>
<organism evidence="4 5">
    <name type="scientific">Exidia glandulosa HHB12029</name>
    <dbReference type="NCBI Taxonomy" id="1314781"/>
    <lineage>
        <taxon>Eukaryota</taxon>
        <taxon>Fungi</taxon>
        <taxon>Dikarya</taxon>
        <taxon>Basidiomycota</taxon>
        <taxon>Agaricomycotina</taxon>
        <taxon>Agaricomycetes</taxon>
        <taxon>Auriculariales</taxon>
        <taxon>Exidiaceae</taxon>
        <taxon>Exidia</taxon>
    </lineage>
</organism>
<name>A0A165HBM6_EXIGL</name>
<protein>
    <recommendedName>
        <fullName evidence="6">Ketoreductase (KR) domain-containing protein</fullName>
    </recommendedName>
</protein>
<evidence type="ECO:0008006" key="6">
    <source>
        <dbReference type="Google" id="ProtNLM"/>
    </source>
</evidence>
<dbReference type="InterPro" id="IPR036291">
    <property type="entry name" value="NAD(P)-bd_dom_sf"/>
</dbReference>
<feature type="compositionally biased region" description="Pro residues" evidence="2">
    <location>
        <begin position="214"/>
        <end position="228"/>
    </location>
</feature>
<dbReference type="PANTHER" id="PTHR43157:SF31">
    <property type="entry name" value="PHOSPHATIDYLINOSITOL-GLYCAN BIOSYNTHESIS CLASS F PROTEIN"/>
    <property type="match status" value="1"/>
</dbReference>
<dbReference type="STRING" id="1314781.A0A165HBM6"/>
<reference evidence="4 5" key="1">
    <citation type="journal article" date="2016" name="Mol. Biol. Evol.">
        <title>Comparative Genomics of Early-Diverging Mushroom-Forming Fungi Provides Insights into the Origins of Lignocellulose Decay Capabilities.</title>
        <authorList>
            <person name="Nagy L.G."/>
            <person name="Riley R."/>
            <person name="Tritt A."/>
            <person name="Adam C."/>
            <person name="Daum C."/>
            <person name="Floudas D."/>
            <person name="Sun H."/>
            <person name="Yadav J.S."/>
            <person name="Pangilinan J."/>
            <person name="Larsson K.H."/>
            <person name="Matsuura K."/>
            <person name="Barry K."/>
            <person name="Labutti K."/>
            <person name="Kuo R."/>
            <person name="Ohm R.A."/>
            <person name="Bhattacharya S.S."/>
            <person name="Shirouzu T."/>
            <person name="Yoshinaga Y."/>
            <person name="Martin F.M."/>
            <person name="Grigoriev I.V."/>
            <person name="Hibbett D.S."/>
        </authorList>
    </citation>
    <scope>NUCLEOTIDE SEQUENCE [LARGE SCALE GENOMIC DNA]</scope>
    <source>
        <strain evidence="4 5">HHB12029</strain>
    </source>
</reference>
<keyword evidence="5" id="KW-1185">Reference proteome</keyword>
<keyword evidence="3" id="KW-1133">Transmembrane helix</keyword>